<feature type="transmembrane region" description="Helical" evidence="1">
    <location>
        <begin position="7"/>
        <end position="25"/>
    </location>
</feature>
<keyword evidence="1" id="KW-1133">Transmembrane helix</keyword>
<sequence>MRNLSITSRYIVTAFIVVLVTWLLHEFAHWATSELFGYSSTMSLNSSSALNPEEVDKTHHIYISAAGPLITILQGFLAYFLLKRFWSKTLYLFLFIAFYMRLMAGLMNVITPNDEGRISEFLSLGTYTIPALVSALLFYWVYRVSKKHRLTNRFHLITIFIVMVFTSVLILTDQFFKVILL</sequence>
<keyword evidence="1" id="KW-0472">Membrane</keyword>
<proteinExistence type="predicted"/>
<dbReference type="Proteomes" id="UP001597508">
    <property type="component" value="Unassembled WGS sequence"/>
</dbReference>
<keyword evidence="3" id="KW-1185">Reference proteome</keyword>
<feature type="transmembrane region" description="Helical" evidence="1">
    <location>
        <begin position="61"/>
        <end position="82"/>
    </location>
</feature>
<evidence type="ECO:0000313" key="3">
    <source>
        <dbReference type="Proteomes" id="UP001597508"/>
    </source>
</evidence>
<name>A0ABW5LSY5_9FLAO</name>
<dbReference type="RefSeq" id="WP_379666237.1">
    <property type="nucleotide sequence ID" value="NZ_JBHULH010000004.1"/>
</dbReference>
<comment type="caution">
    <text evidence="2">The sequence shown here is derived from an EMBL/GenBank/DDBJ whole genome shotgun (WGS) entry which is preliminary data.</text>
</comment>
<accession>A0ABW5LSY5</accession>
<evidence type="ECO:0000313" key="2">
    <source>
        <dbReference type="EMBL" id="MFD2567527.1"/>
    </source>
</evidence>
<reference evidence="3" key="1">
    <citation type="journal article" date="2019" name="Int. J. Syst. Evol. Microbiol.">
        <title>The Global Catalogue of Microorganisms (GCM) 10K type strain sequencing project: providing services to taxonomists for standard genome sequencing and annotation.</title>
        <authorList>
            <consortium name="The Broad Institute Genomics Platform"/>
            <consortium name="The Broad Institute Genome Sequencing Center for Infectious Disease"/>
            <person name="Wu L."/>
            <person name="Ma J."/>
        </authorList>
    </citation>
    <scope>NUCLEOTIDE SEQUENCE [LARGE SCALE GENOMIC DNA]</scope>
    <source>
        <strain evidence="3">KCTC 52127</strain>
    </source>
</reference>
<feature type="transmembrane region" description="Helical" evidence="1">
    <location>
        <begin position="89"/>
        <end position="110"/>
    </location>
</feature>
<feature type="transmembrane region" description="Helical" evidence="1">
    <location>
        <begin position="122"/>
        <end position="142"/>
    </location>
</feature>
<protein>
    <recommendedName>
        <fullName evidence="4">Peptidase M50 domain-containing protein</fullName>
    </recommendedName>
</protein>
<organism evidence="2 3">
    <name type="scientific">Pseudotenacibaculum haliotis</name>
    <dbReference type="NCBI Taxonomy" id="1862138"/>
    <lineage>
        <taxon>Bacteria</taxon>
        <taxon>Pseudomonadati</taxon>
        <taxon>Bacteroidota</taxon>
        <taxon>Flavobacteriia</taxon>
        <taxon>Flavobacteriales</taxon>
        <taxon>Flavobacteriaceae</taxon>
        <taxon>Pseudotenacibaculum</taxon>
    </lineage>
</organism>
<feature type="transmembrane region" description="Helical" evidence="1">
    <location>
        <begin position="154"/>
        <end position="172"/>
    </location>
</feature>
<dbReference type="EMBL" id="JBHULH010000004">
    <property type="protein sequence ID" value="MFD2567527.1"/>
    <property type="molecule type" value="Genomic_DNA"/>
</dbReference>
<evidence type="ECO:0008006" key="4">
    <source>
        <dbReference type="Google" id="ProtNLM"/>
    </source>
</evidence>
<gene>
    <name evidence="2" type="ORF">ACFSRZ_09100</name>
</gene>
<evidence type="ECO:0000256" key="1">
    <source>
        <dbReference type="SAM" id="Phobius"/>
    </source>
</evidence>
<keyword evidence="1" id="KW-0812">Transmembrane</keyword>